<organism evidence="3 4">
    <name type="scientific">Diversispora epigaea</name>
    <dbReference type="NCBI Taxonomy" id="1348612"/>
    <lineage>
        <taxon>Eukaryota</taxon>
        <taxon>Fungi</taxon>
        <taxon>Fungi incertae sedis</taxon>
        <taxon>Mucoromycota</taxon>
        <taxon>Glomeromycotina</taxon>
        <taxon>Glomeromycetes</taxon>
        <taxon>Diversisporales</taxon>
        <taxon>Diversisporaceae</taxon>
        <taxon>Diversispora</taxon>
    </lineage>
</organism>
<feature type="region of interest" description="Disordered" evidence="1">
    <location>
        <begin position="135"/>
        <end position="182"/>
    </location>
</feature>
<accession>A0A397J2N1</accession>
<evidence type="ECO:0000256" key="1">
    <source>
        <dbReference type="SAM" id="MobiDB-lite"/>
    </source>
</evidence>
<evidence type="ECO:0000313" key="3">
    <source>
        <dbReference type="EMBL" id="RHZ79514.1"/>
    </source>
</evidence>
<evidence type="ECO:0000259" key="2">
    <source>
        <dbReference type="Pfam" id="PF00505"/>
    </source>
</evidence>
<name>A0A397J2N1_9GLOM</name>
<dbReference type="Proteomes" id="UP000266861">
    <property type="component" value="Unassembled WGS sequence"/>
</dbReference>
<feature type="domain" description="HMG box" evidence="2">
    <location>
        <begin position="53"/>
        <end position="109"/>
    </location>
</feature>
<protein>
    <recommendedName>
        <fullName evidence="2">HMG box domain-containing protein</fullName>
    </recommendedName>
</protein>
<dbReference type="EMBL" id="PQFF01000135">
    <property type="protein sequence ID" value="RHZ79514.1"/>
    <property type="molecule type" value="Genomic_DNA"/>
</dbReference>
<dbReference type="Pfam" id="PF00505">
    <property type="entry name" value="HMG_box"/>
    <property type="match status" value="1"/>
</dbReference>
<evidence type="ECO:0000313" key="4">
    <source>
        <dbReference type="Proteomes" id="UP000266861"/>
    </source>
</evidence>
<proteinExistence type="predicted"/>
<dbReference type="AlphaFoldDB" id="A0A397J2N1"/>
<dbReference type="SUPFAM" id="SSF47095">
    <property type="entry name" value="HMG-box"/>
    <property type="match status" value="1"/>
</dbReference>
<dbReference type="InterPro" id="IPR009071">
    <property type="entry name" value="HMG_box_dom"/>
</dbReference>
<dbReference type="Gene3D" id="1.10.30.10">
    <property type="entry name" value="High mobility group box domain"/>
    <property type="match status" value="1"/>
</dbReference>
<dbReference type="InterPro" id="IPR036910">
    <property type="entry name" value="HMG_box_dom_sf"/>
</dbReference>
<keyword evidence="4" id="KW-1185">Reference proteome</keyword>
<reference evidence="3 4" key="1">
    <citation type="submission" date="2018-08" db="EMBL/GenBank/DDBJ databases">
        <title>Genome and evolution of the arbuscular mycorrhizal fungus Diversispora epigaea (formerly Glomus versiforme) and its bacterial endosymbionts.</title>
        <authorList>
            <person name="Sun X."/>
            <person name="Fei Z."/>
            <person name="Harrison M."/>
        </authorList>
    </citation>
    <scope>NUCLEOTIDE SEQUENCE [LARGE SCALE GENOMIC DNA]</scope>
    <source>
        <strain evidence="3 4">IT104</strain>
    </source>
</reference>
<sequence length="182" mass="21096">MHQNSQTSFVFINSSDPTLPNQVINDTSPFFKPPFPPKINPRDLITLSEGRIPARAPNAFIIYRKLFIQNTKDEGYSLPMTVISTMASKSWEQEPDIVKIEYKRIAKEAFDYYCEICPKQKQHGKRKKWNIVSFSNFGSNNQNQNNKNINNNNNNNNSQPKSTINNTRKRKLVHKTNLNNLH</sequence>
<feature type="compositionally biased region" description="Low complexity" evidence="1">
    <location>
        <begin position="135"/>
        <end position="166"/>
    </location>
</feature>
<gene>
    <name evidence="3" type="ORF">Glove_144g112</name>
</gene>
<dbReference type="OrthoDB" id="6247875at2759"/>
<comment type="caution">
    <text evidence="3">The sequence shown here is derived from an EMBL/GenBank/DDBJ whole genome shotgun (WGS) entry which is preliminary data.</text>
</comment>